<comment type="caution">
    <text evidence="2">The sequence shown here is derived from an EMBL/GenBank/DDBJ whole genome shotgun (WGS) entry which is preliminary data.</text>
</comment>
<gene>
    <name evidence="2" type="ORF">RsY01_1276</name>
</gene>
<keyword evidence="1" id="KW-1133">Transmembrane helix</keyword>
<keyword evidence="1" id="KW-0812">Transmembrane</keyword>
<dbReference type="EMBL" id="BEDT01000003">
    <property type="protein sequence ID" value="GAX47675.1"/>
    <property type="molecule type" value="Genomic_DNA"/>
</dbReference>
<sequence>MKAKYGQSVVEIWKISHDEPKEEWVRQLFESGQFQWQAKKTYIQAVGSWMAYGLVIGYIGDYLVKDDSYRVIKEKEFMKRYEVMSE</sequence>
<dbReference type="AlphaFoldDB" id="A0A224XDF4"/>
<dbReference type="OrthoDB" id="2146302at2"/>
<name>A0A224XDF4_9LACT</name>
<reference evidence="3" key="1">
    <citation type="submission" date="2017-08" db="EMBL/GenBank/DDBJ databases">
        <title>Draft genome sequence of Lactococcus sp. strain Rs-Y01, isolated from the gut of the lower termite Reticulitermes speratus.</title>
        <authorList>
            <person name="Ohkuma M."/>
            <person name="Yuki M."/>
        </authorList>
    </citation>
    <scope>NUCLEOTIDE SEQUENCE [LARGE SCALE GENOMIC DNA]</scope>
    <source>
        <strain evidence="3">Rs-Y01</strain>
    </source>
</reference>
<accession>A0A224XDF4</accession>
<keyword evidence="3" id="KW-1185">Reference proteome</keyword>
<evidence type="ECO:0000256" key="1">
    <source>
        <dbReference type="SAM" id="Phobius"/>
    </source>
</evidence>
<feature type="transmembrane region" description="Helical" evidence="1">
    <location>
        <begin position="42"/>
        <end position="64"/>
    </location>
</feature>
<organism evidence="2 3">
    <name type="scientific">Pseudolactococcus reticulitermitis</name>
    <dbReference type="NCBI Taxonomy" id="2025039"/>
    <lineage>
        <taxon>Bacteria</taxon>
        <taxon>Bacillati</taxon>
        <taxon>Bacillota</taxon>
        <taxon>Bacilli</taxon>
        <taxon>Lactobacillales</taxon>
        <taxon>Streptococcaceae</taxon>
        <taxon>Pseudolactococcus</taxon>
    </lineage>
</organism>
<keyword evidence="1" id="KW-0472">Membrane</keyword>
<protein>
    <submittedName>
        <fullName evidence="2">Uncharacterized protein</fullName>
    </submittedName>
</protein>
<proteinExistence type="predicted"/>
<dbReference type="Proteomes" id="UP000218689">
    <property type="component" value="Unassembled WGS sequence"/>
</dbReference>
<evidence type="ECO:0000313" key="2">
    <source>
        <dbReference type="EMBL" id="GAX47675.1"/>
    </source>
</evidence>
<dbReference type="RefSeq" id="WP_094784725.1">
    <property type="nucleotide sequence ID" value="NZ_BEDT01000003.1"/>
</dbReference>
<evidence type="ECO:0000313" key="3">
    <source>
        <dbReference type="Proteomes" id="UP000218689"/>
    </source>
</evidence>